<organism evidence="3 4">
    <name type="scientific">Thalassobaculum fulvum</name>
    <dbReference type="NCBI Taxonomy" id="1633335"/>
    <lineage>
        <taxon>Bacteria</taxon>
        <taxon>Pseudomonadati</taxon>
        <taxon>Pseudomonadota</taxon>
        <taxon>Alphaproteobacteria</taxon>
        <taxon>Rhodospirillales</taxon>
        <taxon>Thalassobaculaceae</taxon>
        <taxon>Thalassobaculum</taxon>
    </lineage>
</organism>
<dbReference type="RefSeq" id="WP_189990774.1">
    <property type="nucleotide sequence ID" value="NZ_BMZS01000006.1"/>
</dbReference>
<dbReference type="SUPFAM" id="SSF53474">
    <property type="entry name" value="alpha/beta-Hydrolases"/>
    <property type="match status" value="1"/>
</dbReference>
<reference evidence="3" key="2">
    <citation type="submission" date="2020-09" db="EMBL/GenBank/DDBJ databases">
        <authorList>
            <person name="Sun Q."/>
            <person name="Kim S."/>
        </authorList>
    </citation>
    <scope>NUCLEOTIDE SEQUENCE</scope>
    <source>
        <strain evidence="3">KCTC 42651</strain>
    </source>
</reference>
<dbReference type="PANTHER" id="PTHR11487">
    <property type="entry name" value="THIOESTERASE"/>
    <property type="match status" value="1"/>
</dbReference>
<evidence type="ECO:0000313" key="4">
    <source>
        <dbReference type="Proteomes" id="UP000630353"/>
    </source>
</evidence>
<accession>A0A918XTH0</accession>
<dbReference type="AlphaFoldDB" id="A0A918XTH0"/>
<comment type="caution">
    <text evidence="3">The sequence shown here is derived from an EMBL/GenBank/DDBJ whole genome shotgun (WGS) entry which is preliminary data.</text>
</comment>
<name>A0A918XTH0_9PROT</name>
<dbReference type="Pfam" id="PF00975">
    <property type="entry name" value="Thioesterase"/>
    <property type="match status" value="1"/>
</dbReference>
<dbReference type="Proteomes" id="UP000630353">
    <property type="component" value="Unassembled WGS sequence"/>
</dbReference>
<gene>
    <name evidence="3" type="ORF">GCM10017083_28880</name>
</gene>
<reference evidence="3" key="1">
    <citation type="journal article" date="2014" name="Int. J. Syst. Evol. Microbiol.">
        <title>Complete genome sequence of Corynebacterium casei LMG S-19264T (=DSM 44701T), isolated from a smear-ripened cheese.</title>
        <authorList>
            <consortium name="US DOE Joint Genome Institute (JGI-PGF)"/>
            <person name="Walter F."/>
            <person name="Albersmeier A."/>
            <person name="Kalinowski J."/>
            <person name="Ruckert C."/>
        </authorList>
    </citation>
    <scope>NUCLEOTIDE SEQUENCE</scope>
    <source>
        <strain evidence="3">KCTC 42651</strain>
    </source>
</reference>
<dbReference type="EMBL" id="BMZS01000006">
    <property type="protein sequence ID" value="GHD52914.1"/>
    <property type="molecule type" value="Genomic_DNA"/>
</dbReference>
<evidence type="ECO:0000256" key="1">
    <source>
        <dbReference type="ARBA" id="ARBA00007169"/>
    </source>
</evidence>
<dbReference type="GO" id="GO:0008610">
    <property type="term" value="P:lipid biosynthetic process"/>
    <property type="evidence" value="ECO:0007669"/>
    <property type="project" value="TreeGrafter"/>
</dbReference>
<dbReference type="InterPro" id="IPR001031">
    <property type="entry name" value="Thioesterase"/>
</dbReference>
<comment type="similarity">
    <text evidence="1">Belongs to the thioesterase family.</text>
</comment>
<sequence length="265" mass="28655">MPMDGLGPQSQWFARVRPRPQAAVRLFCFPHAGGAASSYFHWPAALDGVDVLAVQPPGREGRIAEPPVADMATLLERLVAAVEPYLDRRFAFFGHSMGALVAFELARELRRRGLPAPERLYVSGRRSPTVPTAEAPLHVLPDDELVAELNRRFGGLPAAILAEPELMALFLPVIRADLTVLERHGFATEPPLAVPITAFGGVDDARATADGLEAWEELTTGGFAMRRFPGGHFYLHERREAFLRAFADMVAADLGTGRAPGGAGS</sequence>
<evidence type="ECO:0000313" key="3">
    <source>
        <dbReference type="EMBL" id="GHD52914.1"/>
    </source>
</evidence>
<keyword evidence="4" id="KW-1185">Reference proteome</keyword>
<dbReference type="InterPro" id="IPR029058">
    <property type="entry name" value="AB_hydrolase_fold"/>
</dbReference>
<dbReference type="Gene3D" id="3.40.50.1820">
    <property type="entry name" value="alpha/beta hydrolase"/>
    <property type="match status" value="1"/>
</dbReference>
<dbReference type="PANTHER" id="PTHR11487:SF0">
    <property type="entry name" value="S-ACYL FATTY ACID SYNTHASE THIOESTERASE, MEDIUM CHAIN"/>
    <property type="match status" value="1"/>
</dbReference>
<dbReference type="InterPro" id="IPR012223">
    <property type="entry name" value="TEII"/>
</dbReference>
<evidence type="ECO:0000259" key="2">
    <source>
        <dbReference type="Pfam" id="PF00975"/>
    </source>
</evidence>
<protein>
    <submittedName>
        <fullName evidence="3">Thioesterase</fullName>
    </submittedName>
</protein>
<feature type="domain" description="Thioesterase" evidence="2">
    <location>
        <begin position="25"/>
        <end position="246"/>
    </location>
</feature>
<proteinExistence type="inferred from homology"/>